<dbReference type="PANTHER" id="PTHR12338">
    <property type="entry name" value="AUTOTRANSPORTER"/>
    <property type="match status" value="1"/>
</dbReference>
<dbReference type="Pfam" id="PF12545">
    <property type="entry name" value="DUF3739"/>
    <property type="match status" value="1"/>
</dbReference>
<dbReference type="SMART" id="SM00912">
    <property type="entry name" value="Haemagg_act"/>
    <property type="match status" value="1"/>
</dbReference>
<reference evidence="7 9" key="2">
    <citation type="journal article" date="2004" name="Nat. Biotechnol.">
        <title>Complete genome sequence of the metabolically versatile photosynthetic bacterium Rhodopseudomonas palustris.</title>
        <authorList>
            <person name="Larimer F.W."/>
            <person name="Chain P."/>
            <person name="Hauser L."/>
            <person name="Lamerdin J."/>
            <person name="Malfatti S."/>
            <person name="Do L."/>
            <person name="Land M.L."/>
            <person name="Pelletier D.A."/>
            <person name="Beatty J.T."/>
            <person name="Lang A.S."/>
            <person name="Tabita F.R."/>
            <person name="Gibson J.L."/>
            <person name="Hanson T.E."/>
            <person name="Bobst C."/>
            <person name="Torres J.L."/>
            <person name="Peres C."/>
            <person name="Harrison F.H."/>
            <person name="Gibson J."/>
            <person name="Harwood C.S."/>
        </authorList>
    </citation>
    <scope>NUCLEOTIDE SEQUENCE [LARGE SCALE GENOMIC DNA]</scope>
    <source>
        <strain evidence="9">ATCC BAA-98 / CGA009</strain>
        <strain evidence="7">CGA009</strain>
    </source>
</reference>
<evidence type="ECO:0000256" key="4">
    <source>
        <dbReference type="SAM" id="MobiDB-lite"/>
    </source>
</evidence>
<dbReference type="RefSeq" id="WP_011156904.1">
    <property type="nucleotide sequence ID" value="NZ_CP116810.1"/>
</dbReference>
<dbReference type="PhylomeDB" id="Q6NA45"/>
<evidence type="ECO:0000256" key="1">
    <source>
        <dbReference type="ARBA" id="ARBA00004613"/>
    </source>
</evidence>
<evidence type="ECO:0000313" key="9">
    <source>
        <dbReference type="Proteomes" id="UP000001426"/>
    </source>
</evidence>
<accession>Q6NA45</accession>
<evidence type="ECO:0000256" key="2">
    <source>
        <dbReference type="ARBA" id="ARBA00022525"/>
    </source>
</evidence>
<evidence type="ECO:0000256" key="3">
    <source>
        <dbReference type="ARBA" id="ARBA00022729"/>
    </source>
</evidence>
<dbReference type="STRING" id="258594.RPA1341"/>
<dbReference type="InterPro" id="IPR050909">
    <property type="entry name" value="Bact_Autotransporter_VF"/>
</dbReference>
<dbReference type="NCBIfam" id="TIGR01901">
    <property type="entry name" value="adhes_NPXG"/>
    <property type="match status" value="1"/>
</dbReference>
<dbReference type="InterPro" id="IPR006311">
    <property type="entry name" value="TAT_signal"/>
</dbReference>
<dbReference type="InterPro" id="IPR021026">
    <property type="entry name" value="Filamn_hemagglutn_DUF3739"/>
</dbReference>
<protein>
    <submittedName>
        <fullName evidence="8">Filamentous hemagglutinin family protein</fullName>
    </submittedName>
</protein>
<dbReference type="InterPro" id="IPR012334">
    <property type="entry name" value="Pectin_lyas_fold"/>
</dbReference>
<dbReference type="PROSITE" id="PS51318">
    <property type="entry name" value="TAT"/>
    <property type="match status" value="1"/>
</dbReference>
<dbReference type="Gene3D" id="2.160.20.10">
    <property type="entry name" value="Single-stranded right-handed beta-helix, Pectin lyase-like"/>
    <property type="match status" value="1"/>
</dbReference>
<dbReference type="GO" id="GO:0005576">
    <property type="term" value="C:extracellular region"/>
    <property type="evidence" value="ECO:0007669"/>
    <property type="project" value="UniProtKB-SubCell"/>
</dbReference>
<evidence type="ECO:0000313" key="7">
    <source>
        <dbReference type="EMBL" id="CAE26784.1"/>
    </source>
</evidence>
<dbReference type="SUPFAM" id="SSF51126">
    <property type="entry name" value="Pectin lyase-like"/>
    <property type="match status" value="1"/>
</dbReference>
<evidence type="ECO:0000259" key="6">
    <source>
        <dbReference type="SMART" id="SM00912"/>
    </source>
</evidence>
<evidence type="ECO:0000256" key="5">
    <source>
        <dbReference type="SAM" id="SignalP"/>
    </source>
</evidence>
<dbReference type="EMBL" id="CP116810">
    <property type="protein sequence ID" value="WCL91476.1"/>
    <property type="molecule type" value="Genomic_DNA"/>
</dbReference>
<reference evidence="8" key="3">
    <citation type="submission" date="2022-12" db="EMBL/GenBank/DDBJ databases">
        <title>Complete genome sequence of Rhodopseudomonas palustris CGA0092 and corrections to the R. palustris CGA009 genome sequence.</title>
        <authorList>
            <person name="Mazny B.R."/>
            <person name="Sheff O.F."/>
            <person name="LaSarre B."/>
            <person name="McKinlay A."/>
            <person name="McKinlay J.B."/>
        </authorList>
    </citation>
    <scope>NUCLEOTIDE SEQUENCE</scope>
    <source>
        <strain evidence="8">CGA009</strain>
    </source>
</reference>
<name>Q6NA45_RHOPA</name>
<gene>
    <name evidence="7" type="ordered locus">RPA1341</name>
    <name evidence="8" type="ORF">TX73_006890</name>
</gene>
<dbReference type="PANTHER" id="PTHR12338:SF8">
    <property type="entry name" value="HEME_HEMOPEXIN-BINDING PROTEIN"/>
    <property type="match status" value="1"/>
</dbReference>
<keyword evidence="3 5" id="KW-0732">Signal</keyword>
<dbReference type="eggNOG" id="COG3210">
    <property type="taxonomic scope" value="Bacteria"/>
</dbReference>
<feature type="domain" description="Filamentous haemagglutinin FhaB/tRNA nuclease CdiA-like TPS" evidence="6">
    <location>
        <begin position="135"/>
        <end position="251"/>
    </location>
</feature>
<organism evidence="7">
    <name type="scientific">Rhodopseudomonas palustris (strain ATCC BAA-98 / CGA009)</name>
    <dbReference type="NCBI Taxonomy" id="258594"/>
    <lineage>
        <taxon>Bacteria</taxon>
        <taxon>Pseudomonadati</taxon>
        <taxon>Pseudomonadota</taxon>
        <taxon>Alphaproteobacteria</taxon>
        <taxon>Hyphomicrobiales</taxon>
        <taxon>Nitrobacteraceae</taxon>
        <taxon>Rhodopseudomonas</taxon>
    </lineage>
</organism>
<dbReference type="Proteomes" id="UP000001426">
    <property type="component" value="Chromosome"/>
</dbReference>
<proteinExistence type="predicted"/>
<dbReference type="EMBL" id="BX572597">
    <property type="protein sequence ID" value="CAE26784.1"/>
    <property type="molecule type" value="Genomic_DNA"/>
</dbReference>
<feature type="chain" id="PRO_5042809081" evidence="5">
    <location>
        <begin position="44"/>
        <end position="4335"/>
    </location>
</feature>
<dbReference type="KEGG" id="rpa:TX73_006890"/>
<comment type="subcellular location">
    <subcellularLocation>
        <location evidence="1">Secreted</location>
    </subcellularLocation>
</comment>
<keyword evidence="2" id="KW-0964">Secreted</keyword>
<dbReference type="HOGENOM" id="CLU_000163_1_0_5"/>
<feature type="region of interest" description="Disordered" evidence="4">
    <location>
        <begin position="4289"/>
        <end position="4314"/>
    </location>
</feature>
<dbReference type="InterPro" id="IPR011050">
    <property type="entry name" value="Pectin_lyase_fold/virulence"/>
</dbReference>
<dbReference type="InterPro" id="IPR008638">
    <property type="entry name" value="FhaB/CdiA-like_TPS"/>
</dbReference>
<dbReference type="Pfam" id="PF05860">
    <property type="entry name" value="TPS"/>
    <property type="match status" value="1"/>
</dbReference>
<evidence type="ECO:0000313" key="8">
    <source>
        <dbReference type="EMBL" id="WCL91476.1"/>
    </source>
</evidence>
<dbReference type="GeneID" id="66892366"/>
<keyword evidence="9" id="KW-1185">Reference proteome</keyword>
<reference evidence="8" key="1">
    <citation type="submission" date="2003-07" db="EMBL/GenBank/DDBJ databases">
        <authorList>
            <consortium name="Rhodopseudomonas genome consortium"/>
            <person name="Larimer F."/>
            <person name="Harwood C."/>
        </authorList>
    </citation>
    <scope>NUCLEOTIDE SEQUENCE</scope>
    <source>
        <strain evidence="8">CGA009</strain>
    </source>
</reference>
<sequence>MDSQLRRTVRCRHVRADLPRRVMLASTSALALTLLLASTPALARSLGGGASPDYSAAAAAAAAATAAAQQGSAAAQRSIESLTQAAQALQGVQAAQAAARAAAQAAGVSVTAPVVVPNGLAAGGLVPDSGLAAPGVANPVLSWISARTPVQSGPSDAPTVTVQQTGARAILNWSSFNVGANTSLVFDQQGNSNWVALNRVVGASSPSQILGRIQADGQVYVINQNGIIFGGASQINVGSLIASAALISDAQFKANGIYSNVSGTSYTPSFTGAGGSIVVEQGALITTRAPGAVTQGGGFVMLLGAKVDNAGSITTPKGQTVLAAGRDFVIRKGYATDANSVSTTRGSEVAPGLWNAGSNSWTPGGGAVRNSGLVFAQQGDITLAGHAVTQSGVAIATTSVDVRGTIHLLNAASDGSGSVTLGAASLTQIMPELGSADTALNSQRDALTANSRVGAGSGQFDNLSSLADRLDLGRVEIVSGGVVKFDGGSLTLAQGGQIAVSAAGRVFTANNAVLDVSGTSSALPMSANSLKINIQPNEMRDAPVNRDSGVLTSKDVWIDARDLVLVPAGTGGYASDRYYTKGGLLEVSGYLANTGHTIGEWTAVGGVITLSAAELVAQAGSVFNLSGGTITYQAGQVLTTNVLGADGRLYPIGSVPAGMPIIALGRSFTVDHSRWGVKDVWGSPSHGATTSRWDEGYTIGRDAGRLVLSAPTSVFEGSIVAEVITGTRQTDARPDGVTDGYKLTQNTVPLAGTLAIGRYSGRGRVGGYASDVLIGDVADIAAGLDATSAVPSARAGTVWLDAGRLAADRLGGLSIVTTETIAVTAPLTLADGGRIEFVAPVVKLGADVTARSGSITVTNVFTPDGDATGTRALLKNGGASITVGAGVTLDLRGLWANLRDQPADGGKLAYLDGGDVVLTSTHDVTLSTGSRIDVSSGAAILATGKTKGGRGGNVTLIADQEITDVAANGLLTLNGTIAGYGVAGGGTLTLNSGTAVAIGGKLLDTDGVLKAGERSEVELVLAESYTVRAGDALPLDYSYTATVARPGEAVGPGGLVSYRDVTLAADWVPPVLGSSYYIGARNPFVIDNQTFYGYQVKADGTVFVSYNDSHQSYYIYLNSIPAGTTINFSNGSLFAGYVVPADAFPNGMPVVPYTKTVAAGSAAPTDIALASGSTIAAGATLNRSVAVVRNSVIDPSVFQTGFSNYAVTARTGVVVAAGTTLDLAVPVYRFGPASYLAASGTAPAAALELWTPPTYFENPSSGTLTRRAGASLSLTSTRTAAAGTVGAGGPVVVAAGAAITVDPGQSIRLAGGDVVVEGRLTAPGGSIILTMPNGNNASDLGSTEIGLIWVGERAVLDVAGRAVTATDFRGRRYGSVMDGGTIAIGGKLDWDAKGEAGAGDAFVVIRPGALLDASGASAVIDIGSVANLAQPATTSVSVASDGGSIVLASNNGLYLDGTLRAVAGGAGAAGGTLAVALETPNYWTATTTGDVLRHRELVLAQTQGGSLLQGDVTAVSVRGALATGTARFGVDRIIAGGFGNLSLLVDGLLTFDGDVSLSMAQSLRLYAGSYALGDAAASNATVSLAAPYVRLAGVAHTARDYYSRPTVLRASGPSQQATAALFRVDADLIDIRDDVGFGARGTDSFNKALIDRRGFALVDLDSRGDLRLLAGNSLQSLGGSATTRLASTGNIVLTAAQIYPATNVIARIIAGYRSDSTAFAPGTSLTIRRAVAGDVAMPWSAFGQLRLLGETIDQGGIVRAPLGVLTLGSAEGSGQTDAVTLRAGSITSVSGAGLVMPYGGTVDGISYTYAGAAIRLTGLGGSKIINLNSAHVAVDDGALLDLSGGGTLTGAGFFSGRGGSVNVLTTSLASAGPGYAGISAIGNAVYAIVPSSAAAAAPVAPEAGWGDPVVGRTITVPAGVPGLPAGTYTLLPSTYALLPGAFRVEIGAGDQTALAGTAAIGNGSYVVAGTLGFANTSIRDALPSRMVITSAAAVRTHSSYNETSYDAFVAADGQRLGVPRAMLAADAGSLAVTLFKIHEDSRKAFTFAGTLALGADAAAGGYAGSVSLGGVGEVLAVGQSSAPGLPGVSVWADALDALAAPRLLLNANLGISYGQSGRYVAVSGSGDIVVRSGAVIRAGEVIIGSGPRWSSAVGAFVNGSITIEEGAAIIAKAGGARSFDSSDGYVFTGAGVLAVSSGRFNLLLSNDPSATAGIDITVGACVATCTLPTRLIADGTIAIATSGALTIADNTSYGAKYLVLGVAAVDLGEKAAIAAAAAAGRLPAGLVLDQAKLAALLAGNTATGAPALETLVLNARDGVHMFGSVVLDASSLDLVLGTPAIYGYGAASDVATIRANSFIWTGSQTAGAPVQALLGSGRLAVEAGTILFGYGPDTQPASNAVDDRLALGFSGVTLAAREAITASGTGTLGVYLSRGGYTAAEGWAYAGGDLTLVAPVITGTASSKLTITAGGDVTLRASSGAAHDPGSAALGAALTVTGRSILVDTAVVLPSGSLTLKADGDVTLAGGGRIDLAGRAVTINDVTRYSWGGDLTLTSSNGDIVQTAGSSTDVSAVFNRGGTISVTATGGRVDLAGTIRGGASGWHDAGGTLVPYDGAELTVQARTLADFAGLNARLSAGEVFGARRFRIKEGDLAVGDGVKARDVEITLDGGSLTVNGTIDAAAFQVGTIRLAAKGDLVVNGLLDAHGSGLRLDSYGQVIESANRGIVHLTTTAGLLTLGAGAVIDLRAGTSGSATALGTLDLDAPRVGANDVAVTVAGAPTIRGAKTIAVNAFRSYDDAPLANAPDVSGHTPQLITQTYLDAIDGDSRAFINAAQVNNALTARLAGLGSYHLRPGVEIVSNAAVNPFGNLTVVGDLDLSNHRYGPGSDPTNPALRGYGEPGVLVLRAAGDLTIHGSISDGFAPPPATPDDQGWMLTKGPTPYGGDIVVPIDGVVLASGTQFAAGAKLNYDVPVAAMTLPSGTVLPADAVLAGSTTLAAGTIVAATIYKADGSVAYAAGTVLGTTATLTAGMKLGAGTRLAANAAVAAMIWPKGVALPVAMTTTEQVTLARGAVIPSMTNVQLPNDESVDLRGGVTSHNWAVAPMLGAGTTSWTLGLVAGANTASADRRAVASPAAGSIVLADTHYRITTTPGGTLIGLNQKGVDYLVDTVMYGYIPDGMSKSDLLGKTEAEIVKLYGAFSWDDFGLPGFWEPSAGNILTGLTAQGVDTVVAVAGGLPPGINSKAELLGKTEPQIVALYMAFSWDDFGLPGFWDYGNGNSAVVSTPTTRTITAPAFSVVRTGTGDLSLAAARDLRMQSLYGVYTAGTATSVTAAYDQARGTLSDGSVLGSQATGYADALASYHAWYPDHGGNLSITVGRDLIGDIHAYSGANGDISTGLAGNWLWRQGTGSAATDSAVPTAWWVNFGTYARVDTGTLVGEPVLVGFTGFGTLGGGDVGIRVGGDAGKITLRGTDTGATNDTGRSQGLVVAVASTGRVGSDGSIVLTGGGDIDMRIAGALNPFSESSDNSTKTALSGSIVDLRGAAQVSAGSIGEVRTFYRQSLVNDPVDSRGVDPFATTGANSFSGLTLVPGDSMFAVQARGDLVIAGAGDATRSVLLDPSAFTVGGITYSGGGHSWFTLWTDHSAIDLVSAGGNMAPSKAGSSIGGTFETDVTGTWPATLRVAALGGSVYYGASAGATLVETTADLLAPSPSGELSILAAGSIYAGTRIYADPYVSRHSVLFSSTGTALPTPFDPAFASLQTNVDFSTVISNLSIAGEAMDMIQLGGTGRSYFWNQTYSLFAFGPDTAATATATQGAAAPIRIYAGGDIVGLGVGTRSSYRDAADTAVTTYVGGAPLRMIAGRDIVASGTMAKPDVIVHSNETDVSVIQAGRDIVHSSVVVAGPGTLEVTAGRNILMEDQASITSVGTIVAGDTRPGAALALLAGAGSEGPDYAALRARYLDPVNLLPAGTPLAGSGKVAKVYDAELIVWLQQRYSYTASSTADALAHFDTLAPEQQRVFLRSVYYAELKAGGREYNDPSSSRYGSYARGREAIATLFPVSAAAGQGGDIRMFGGSGVRTNFGGDIQMLAPSGQIVIGVEGTVPPASAGVVTQGSGDISFYSKGSILLGLSRIMTTFGGNILAWSAEGDINAGRGSKTTQVYTPPKRVYDAYGNVTLSPAAPATGAGIATLNPVPGTPAGDVDLIAPLGTIDAGEAGIRVSGDINLAARQIVNAANIQVQGTSTGLPTVQAPPVAALTAASNVAGAATPTTAGPTQSNDRPSIILVEFLGFGGGDGSPPPGSDDRRRSEQQGYNFNSAFQIIQVGDLAGPARSNSR</sequence>
<feature type="signal peptide" evidence="5">
    <location>
        <begin position="1"/>
        <end position="43"/>
    </location>
</feature>